<reference evidence="2" key="1">
    <citation type="submission" date="2016-10" db="EMBL/GenBank/DDBJ databases">
        <title>Sequence of Gallionella enrichment culture.</title>
        <authorList>
            <person name="Poehlein A."/>
            <person name="Muehling M."/>
            <person name="Daniel R."/>
        </authorList>
    </citation>
    <scope>NUCLEOTIDE SEQUENCE</scope>
</reference>
<accession>A0A1J5SCH8</accession>
<organism evidence="2">
    <name type="scientific">mine drainage metagenome</name>
    <dbReference type="NCBI Taxonomy" id="410659"/>
    <lineage>
        <taxon>unclassified sequences</taxon>
        <taxon>metagenomes</taxon>
        <taxon>ecological metagenomes</taxon>
    </lineage>
</organism>
<feature type="transmembrane region" description="Helical" evidence="1">
    <location>
        <begin position="63"/>
        <end position="86"/>
    </location>
</feature>
<protein>
    <submittedName>
        <fullName evidence="2">Uncharacterized protein</fullName>
    </submittedName>
</protein>
<gene>
    <name evidence="2" type="ORF">GALL_118600</name>
</gene>
<evidence type="ECO:0000256" key="1">
    <source>
        <dbReference type="SAM" id="Phobius"/>
    </source>
</evidence>
<evidence type="ECO:0000313" key="2">
    <source>
        <dbReference type="EMBL" id="OIR06063.1"/>
    </source>
</evidence>
<comment type="caution">
    <text evidence="2">The sequence shown here is derived from an EMBL/GenBank/DDBJ whole genome shotgun (WGS) entry which is preliminary data.</text>
</comment>
<sequence length="446" mass="49859">MFCLSEWYIPMTPAESTNGFAKFVEAVKDLPAWLFTAFAVSAWLLLFVPQINDELPKDYRPGLVISVVLFSVLAIFKWMNVLVVAWRARQAEAKARRTFYMTPIAQHCRWAVAKQADDSLVTQIVADFAVKNQSASPIGLMHARVIKPTIRGEILNDMVTVREQRGHMHGTAYTSDYRIAPGTSLPASVMVMIRGKPRKEEGEDLTVVFGISDEDGNEQRVKVVCKGLRKPNPSDLPKPVEALHTIADPIEKNIASVLQAEISRYELNGRQSGGLGSVYIAMDGIEIKQLGTDIRTMQATTNQDIIIDHGNAEVRSDNLDALLALYATLTTDDERERFANALLNRLQDDKGYARVAYLIILVLWKIGQLGDALDAAIFRLPEGDQKDFGLSNVLMLLNGLLRYRHSDFTSDSLDTIERVLQDSHEYSFRIPQKIAAIRAQRLLSSV</sequence>
<name>A0A1J5SCH8_9ZZZZ</name>
<proteinExistence type="predicted"/>
<keyword evidence="1" id="KW-0812">Transmembrane</keyword>
<keyword evidence="1" id="KW-0472">Membrane</keyword>
<keyword evidence="1" id="KW-1133">Transmembrane helix</keyword>
<dbReference type="EMBL" id="MLJW01000046">
    <property type="protein sequence ID" value="OIR06063.1"/>
    <property type="molecule type" value="Genomic_DNA"/>
</dbReference>
<feature type="transmembrane region" description="Helical" evidence="1">
    <location>
        <begin position="32"/>
        <end position="51"/>
    </location>
</feature>
<dbReference type="AlphaFoldDB" id="A0A1J5SCH8"/>